<feature type="compositionally biased region" description="Polar residues" evidence="1">
    <location>
        <begin position="165"/>
        <end position="176"/>
    </location>
</feature>
<dbReference type="Proteomes" id="UP000887540">
    <property type="component" value="Unplaced"/>
</dbReference>
<feature type="region of interest" description="Disordered" evidence="1">
    <location>
        <begin position="144"/>
        <end position="270"/>
    </location>
</feature>
<feature type="compositionally biased region" description="Low complexity" evidence="1">
    <location>
        <begin position="252"/>
        <end position="268"/>
    </location>
</feature>
<dbReference type="AlphaFoldDB" id="A0A914C7G1"/>
<feature type="compositionally biased region" description="Pro residues" evidence="1">
    <location>
        <begin position="182"/>
        <end position="201"/>
    </location>
</feature>
<feature type="compositionally biased region" description="Polar residues" evidence="1">
    <location>
        <begin position="204"/>
        <end position="225"/>
    </location>
</feature>
<reference evidence="4" key="1">
    <citation type="submission" date="2022-11" db="UniProtKB">
        <authorList>
            <consortium name="WormBaseParasite"/>
        </authorList>
    </citation>
    <scope>IDENTIFICATION</scope>
</reference>
<dbReference type="Pfam" id="PF21539">
    <property type="entry name" value="Med15_C"/>
    <property type="match status" value="1"/>
</dbReference>
<feature type="compositionally biased region" description="Polar residues" evidence="1">
    <location>
        <begin position="147"/>
        <end position="156"/>
    </location>
</feature>
<sequence length="540" mass="61395">MNYNEQQQQYMMHQQRMEQQRMMMQQQQQQQMRPQSMQYTIQQPGPHMSMSAPQINEFIKTLPREAQMNINNEKDKARKAYLVNEYYKRRQMEQQSMQTNQPQYQPNPQVRMMPSGQMGGGQIMYMGQQPMPNQPQPIMTGQMPIQRGQQPYTGQPMSGPMQPAHGQQQPSRFPTGQQMPPHMQPQPMPMQPTQAQPPPPVSATMPSAQLPQQSAVAAQPNQNSPMPAAVSAAPQYTGPATPSGRSGPATPSGRSVTSTGSAGTTKSSIDVNAPEYRETLNSLKKYHPQCLRLLDRVRLDGHIELEKTIQRIIEIMEGKRNVERKLVEKLIRNIEVTLAKQSPMRGLTEFVKRLSHIPELGSMHGILPDPWAEVRHLQIKVPDEMLNTIREKRKFGTDVYENCHSSPTKRAKFEERVLSERKISKNDGDPIQVQCLNGRVVSLSKSASDELKRAGYRIDPDLAPISEHDPLVTILVDHSPNNHFNPIQPLRLLVPKDYPEGNPLQFFCESHDHLKRMKIHSNPAHKHSILEIVSAYRNVV</sequence>
<name>A0A914C7G1_9BILA</name>
<keyword evidence="3" id="KW-1185">Reference proteome</keyword>
<evidence type="ECO:0000313" key="4">
    <source>
        <dbReference type="WBParaSite" id="ACRNAN_Path_496.g1868.t2"/>
    </source>
</evidence>
<evidence type="ECO:0000256" key="1">
    <source>
        <dbReference type="SAM" id="MobiDB-lite"/>
    </source>
</evidence>
<dbReference type="WBParaSite" id="ACRNAN_Path_496.g1868.t2">
    <property type="protein sequence ID" value="ACRNAN_Path_496.g1868.t2"/>
    <property type="gene ID" value="ACRNAN_Path_496.g1868"/>
</dbReference>
<evidence type="ECO:0000259" key="2">
    <source>
        <dbReference type="Pfam" id="PF21539"/>
    </source>
</evidence>
<feature type="domain" description="ARC105/Med15 mediator subunit C-terminal" evidence="2">
    <location>
        <begin position="443"/>
        <end position="505"/>
    </location>
</feature>
<proteinExistence type="predicted"/>
<evidence type="ECO:0000313" key="3">
    <source>
        <dbReference type="Proteomes" id="UP000887540"/>
    </source>
</evidence>
<organism evidence="3 4">
    <name type="scientific">Acrobeloides nanus</name>
    <dbReference type="NCBI Taxonomy" id="290746"/>
    <lineage>
        <taxon>Eukaryota</taxon>
        <taxon>Metazoa</taxon>
        <taxon>Ecdysozoa</taxon>
        <taxon>Nematoda</taxon>
        <taxon>Chromadorea</taxon>
        <taxon>Rhabditida</taxon>
        <taxon>Tylenchina</taxon>
        <taxon>Cephalobomorpha</taxon>
        <taxon>Cephaloboidea</taxon>
        <taxon>Cephalobidae</taxon>
        <taxon>Acrobeloides</taxon>
    </lineage>
</organism>
<protein>
    <submittedName>
        <fullName evidence="4">Mediator complex subunit 15</fullName>
    </submittedName>
</protein>
<accession>A0A914C7G1</accession>
<dbReference type="InterPro" id="IPR048386">
    <property type="entry name" value="Med15_C"/>
</dbReference>